<dbReference type="AlphaFoldDB" id="A0A1I7X4W2"/>
<name>A0A1I7X4W2_HETBA</name>
<protein>
    <submittedName>
        <fullName evidence="2">BHLH domain-containing protein</fullName>
    </submittedName>
</protein>
<dbReference type="Proteomes" id="UP000095283">
    <property type="component" value="Unplaced"/>
</dbReference>
<reference evidence="2" key="1">
    <citation type="submission" date="2016-11" db="UniProtKB">
        <authorList>
            <consortium name="WormBaseParasite"/>
        </authorList>
    </citation>
    <scope>IDENTIFICATION</scope>
</reference>
<proteinExistence type="predicted"/>
<evidence type="ECO:0000313" key="1">
    <source>
        <dbReference type="Proteomes" id="UP000095283"/>
    </source>
</evidence>
<sequence>MHRCANLNKKKRIHAFNLIYVINDHMKKVNGLKQKESTEEQRKLALDKLTQIQERLLHLIPEREKSNSSLDSRTPIIHEPFVSLAIQETPVLVQRASLMYDVVTDEDSDEDAENEKVTEIQEVQEILTVPSTLKPNAPLFEDGNANIPNEMADLPTHVSGEAPISADMNLASITSAIVEGNSFTVLADLQAEEPTDLSIRKGEILTVTQTRFVLYLFFAKSYEILFVFNYTIHNMHTISLVRKRHVRVSCLVRLIRLEGMPKEQSVCGLIRAALYDKSKRTGRQIIKIKTLFKEQIYLIRLFIYLFCYLSSAQNYPTDLPKRKWGKSTEAKPRLFRALGQMPRLLKALKNREKNSPINLHGLEFSKVTVQVHRNLPFARSSAFCFANSRNPHFSLFRTSAGIAHTQ</sequence>
<keyword evidence="1" id="KW-1185">Reference proteome</keyword>
<evidence type="ECO:0000313" key="2">
    <source>
        <dbReference type="WBParaSite" id="Hba_12588"/>
    </source>
</evidence>
<dbReference type="WBParaSite" id="Hba_12588">
    <property type="protein sequence ID" value="Hba_12588"/>
    <property type="gene ID" value="Hba_12588"/>
</dbReference>
<accession>A0A1I7X4W2</accession>
<organism evidence="1 2">
    <name type="scientific">Heterorhabditis bacteriophora</name>
    <name type="common">Entomopathogenic nematode worm</name>
    <dbReference type="NCBI Taxonomy" id="37862"/>
    <lineage>
        <taxon>Eukaryota</taxon>
        <taxon>Metazoa</taxon>
        <taxon>Ecdysozoa</taxon>
        <taxon>Nematoda</taxon>
        <taxon>Chromadorea</taxon>
        <taxon>Rhabditida</taxon>
        <taxon>Rhabditina</taxon>
        <taxon>Rhabditomorpha</taxon>
        <taxon>Strongyloidea</taxon>
        <taxon>Heterorhabditidae</taxon>
        <taxon>Heterorhabditis</taxon>
    </lineage>
</organism>